<dbReference type="Proteomes" id="UP000192591">
    <property type="component" value="Unassembled WGS sequence"/>
</dbReference>
<evidence type="ECO:0000313" key="3">
    <source>
        <dbReference type="Proteomes" id="UP000192591"/>
    </source>
</evidence>
<dbReference type="GO" id="GO:0006950">
    <property type="term" value="P:response to stress"/>
    <property type="evidence" value="ECO:0007669"/>
    <property type="project" value="TreeGrafter"/>
</dbReference>
<dbReference type="InterPro" id="IPR039422">
    <property type="entry name" value="MarR/SlyA-like"/>
</dbReference>
<dbReference type="SMART" id="SM00347">
    <property type="entry name" value="HTH_MARR"/>
    <property type="match status" value="1"/>
</dbReference>
<organism evidence="2 3">
    <name type="scientific">Saccharomonospora piscinae</name>
    <dbReference type="NCBI Taxonomy" id="687388"/>
    <lineage>
        <taxon>Bacteria</taxon>
        <taxon>Bacillati</taxon>
        <taxon>Actinomycetota</taxon>
        <taxon>Actinomycetes</taxon>
        <taxon>Pseudonocardiales</taxon>
        <taxon>Pseudonocardiaceae</taxon>
        <taxon>Saccharomonospora</taxon>
    </lineage>
</organism>
<gene>
    <name evidence="2" type="ORF">B1813_02935</name>
</gene>
<comment type="caution">
    <text evidence="2">The sequence shown here is derived from an EMBL/GenBank/DDBJ whole genome shotgun (WGS) entry which is preliminary data.</text>
</comment>
<dbReference type="STRING" id="1962155.B1813_02935"/>
<dbReference type="GO" id="GO:0003700">
    <property type="term" value="F:DNA-binding transcription factor activity"/>
    <property type="evidence" value="ECO:0007669"/>
    <property type="project" value="InterPro"/>
</dbReference>
<dbReference type="PROSITE" id="PS50995">
    <property type="entry name" value="HTH_MARR_2"/>
    <property type="match status" value="1"/>
</dbReference>
<keyword evidence="3" id="KW-1185">Reference proteome</keyword>
<reference evidence="2 3" key="1">
    <citation type="submission" date="2017-02" db="EMBL/GenBank/DDBJ databases">
        <title>Draft genome of Saccharomonospora sp. 154.</title>
        <authorList>
            <person name="Alonso-Carmona G.S."/>
            <person name="De La Haba R."/>
            <person name="Vera-Gargallo B."/>
            <person name="Sandoval-Trujillo A.H."/>
            <person name="Ramirez-Duran N."/>
            <person name="Ventosa A."/>
        </authorList>
    </citation>
    <scope>NUCLEOTIDE SEQUENCE [LARGE SCALE GENOMIC DNA]</scope>
    <source>
        <strain evidence="2 3">LRS4.154</strain>
    </source>
</reference>
<dbReference type="Gene3D" id="1.10.10.10">
    <property type="entry name" value="Winged helix-like DNA-binding domain superfamily/Winged helix DNA-binding domain"/>
    <property type="match status" value="1"/>
</dbReference>
<evidence type="ECO:0000259" key="1">
    <source>
        <dbReference type="PROSITE" id="PS50995"/>
    </source>
</evidence>
<dbReference type="Pfam" id="PF12802">
    <property type="entry name" value="MarR_2"/>
    <property type="match status" value="1"/>
</dbReference>
<dbReference type="RefSeq" id="WP_081190422.1">
    <property type="nucleotide sequence ID" value="NZ_MWIH01000002.1"/>
</dbReference>
<dbReference type="InterPro" id="IPR036388">
    <property type="entry name" value="WH-like_DNA-bd_sf"/>
</dbReference>
<sequence length="155" mass="16911">MSAPEPAPARMAALPSWLLTQSALHAHRLVSEGLADVGARGYHYRLLATLAEFGPASQNTLGRRSGIHASDLVATINELADGDCVRREPDPGDRRRNVISLTTAGRRRLRRLDTALARVQDRVCAPLSAEERGELTRLLRTLLAHHTAEQDPGPE</sequence>
<dbReference type="AlphaFoldDB" id="A0A1V9AD21"/>
<feature type="domain" description="HTH marR-type" evidence="1">
    <location>
        <begin position="1"/>
        <end position="144"/>
    </location>
</feature>
<evidence type="ECO:0000313" key="2">
    <source>
        <dbReference type="EMBL" id="OQO95029.1"/>
    </source>
</evidence>
<dbReference type="PANTHER" id="PTHR33164:SF43">
    <property type="entry name" value="HTH-TYPE TRANSCRIPTIONAL REPRESSOR YETL"/>
    <property type="match status" value="1"/>
</dbReference>
<dbReference type="InterPro" id="IPR036390">
    <property type="entry name" value="WH_DNA-bd_sf"/>
</dbReference>
<name>A0A1V9AD21_SACPI</name>
<accession>A0A1V9AD21</accession>
<dbReference type="PANTHER" id="PTHR33164">
    <property type="entry name" value="TRANSCRIPTIONAL REGULATOR, MARR FAMILY"/>
    <property type="match status" value="1"/>
</dbReference>
<protein>
    <submittedName>
        <fullName evidence="2">MarR family transcriptional regulator</fullName>
    </submittedName>
</protein>
<proteinExistence type="predicted"/>
<dbReference type="InterPro" id="IPR000835">
    <property type="entry name" value="HTH_MarR-typ"/>
</dbReference>
<dbReference type="EMBL" id="MWIH01000002">
    <property type="protein sequence ID" value="OQO95029.1"/>
    <property type="molecule type" value="Genomic_DNA"/>
</dbReference>
<dbReference type="SUPFAM" id="SSF46785">
    <property type="entry name" value="Winged helix' DNA-binding domain"/>
    <property type="match status" value="1"/>
</dbReference>